<reference evidence="1 2" key="1">
    <citation type="submission" date="2018-05" db="EMBL/GenBank/DDBJ databases">
        <authorList>
            <consortium name="IHU Genomes"/>
        </authorList>
    </citation>
    <scope>NUCLEOTIDE SEQUENCE [LARGE SCALE GENOMIC DNA]</scope>
    <source>
        <strain evidence="1 2">P7335</strain>
    </source>
</reference>
<gene>
    <name evidence="1" type="ORF">MPP7335_02607</name>
</gene>
<dbReference type="Proteomes" id="UP000252008">
    <property type="component" value="Unassembled WGS sequence"/>
</dbReference>
<keyword evidence="2" id="KW-1185">Reference proteome</keyword>
<evidence type="ECO:0008006" key="3">
    <source>
        <dbReference type="Google" id="ProtNLM"/>
    </source>
</evidence>
<organism evidence="1 2">
    <name type="scientific">Mycolicibacterium parafortuitum</name>
    <name type="common">Mycobacterium parafortuitum</name>
    <dbReference type="NCBI Taxonomy" id="39692"/>
    <lineage>
        <taxon>Bacteria</taxon>
        <taxon>Bacillati</taxon>
        <taxon>Actinomycetota</taxon>
        <taxon>Actinomycetes</taxon>
        <taxon>Mycobacteriales</taxon>
        <taxon>Mycobacteriaceae</taxon>
        <taxon>Mycolicibacterium</taxon>
    </lineage>
</organism>
<dbReference type="RefSeq" id="WP_083141230.1">
    <property type="nucleotide sequence ID" value="NZ_MVID01000001.1"/>
</dbReference>
<dbReference type="EMBL" id="UEGS01000001">
    <property type="protein sequence ID" value="SRX80862.1"/>
    <property type="molecule type" value="Genomic_DNA"/>
</dbReference>
<name>A0A375YIA2_MYCPF</name>
<dbReference type="AlphaFoldDB" id="A0A375YIA2"/>
<evidence type="ECO:0000313" key="2">
    <source>
        <dbReference type="Proteomes" id="UP000252008"/>
    </source>
</evidence>
<sequence length="76" mass="8942">MPDGEIADRFAHDIVAFMRSWAPYGGPPDDEVLPEFGMTRDQLIQRYRQIIDAEIAQREYERRHPWLALRRNASAQ</sequence>
<dbReference type="STRING" id="39692.BST38_00265"/>
<proteinExistence type="predicted"/>
<evidence type="ECO:0000313" key="1">
    <source>
        <dbReference type="EMBL" id="SRX80862.1"/>
    </source>
</evidence>
<protein>
    <recommendedName>
        <fullName evidence="3">DUF3263 domain-containing protein</fullName>
    </recommendedName>
</protein>
<accession>A0A375YIA2</accession>